<gene>
    <name evidence="9" type="ORF">COB20_00095</name>
</gene>
<evidence type="ECO:0000313" key="10">
    <source>
        <dbReference type="Proteomes" id="UP000218767"/>
    </source>
</evidence>
<keyword evidence="3 6" id="KW-0285">Flavoprotein</keyword>
<dbReference type="Proteomes" id="UP000218767">
    <property type="component" value="Unassembled WGS sequence"/>
</dbReference>
<dbReference type="GO" id="GO:0004368">
    <property type="term" value="F:glycerol-3-phosphate dehydrogenase (quinone) activity"/>
    <property type="evidence" value="ECO:0007669"/>
    <property type="project" value="UniProtKB-EC"/>
</dbReference>
<proteinExistence type="inferred from homology"/>
<dbReference type="InterPro" id="IPR038299">
    <property type="entry name" value="DAO_C_sf"/>
</dbReference>
<evidence type="ECO:0000256" key="3">
    <source>
        <dbReference type="ARBA" id="ARBA00022630"/>
    </source>
</evidence>
<comment type="caution">
    <text evidence="9">The sequence shown here is derived from an EMBL/GenBank/DDBJ whole genome shotgun (WGS) entry which is preliminary data.</text>
</comment>
<dbReference type="Gene3D" id="6.10.250.1890">
    <property type="match status" value="1"/>
</dbReference>
<evidence type="ECO:0000256" key="4">
    <source>
        <dbReference type="ARBA" id="ARBA00022827"/>
    </source>
</evidence>
<reference evidence="10" key="1">
    <citation type="submission" date="2017-08" db="EMBL/GenBank/DDBJ databases">
        <title>A dynamic microbial community with high functional redundancy inhabits the cold, oxic subseafloor aquifer.</title>
        <authorList>
            <person name="Tully B.J."/>
            <person name="Wheat C.G."/>
            <person name="Glazer B.T."/>
            <person name="Huber J.A."/>
        </authorList>
    </citation>
    <scope>NUCLEOTIDE SEQUENCE [LARGE SCALE GENOMIC DNA]</scope>
</reference>
<dbReference type="EC" id="1.1.5.3" evidence="6"/>
<sequence>MHDLLIIGGGINGAGIAADAAGRGLDVVLCEKSDLASATSSRSSKLIHGGLRYLEFYEFGLVRKSLQEREVLTSAAAHVIKPLAFHIPQLPHSRSSWLIRAGLFLYDNLARRRRFDGSRFIKIDPEGPLNSAITRGFEYWDAQVDDSRLVVLNALQAKQRGAQILTRTECMGMQSLDNGWRVTLHDHASNTDSEVDCKAIVNATGPWVAALSEQLSNEEAEHEIRLVKGSHIVVPRMHPGSQAFMLQHHDGRVIFVIPWLQDYTLIGTTEAEHKGSLDRVEISKEEISYLLSIVNLYFKKSILHSDVVHSFAGVRPLIDDEEVNASKVSRDYKLELESDPHPLLSVYGGKVTTYRVLAEDVLSKLKEALPTMGPAWTKDAKLPGGDFDLPEHLFQKIVSKYAWLGPDLINRWLNSYGTLSFDILGDATGIGELGVKFGHNLYQREVDYLCTEEWAKSADDILWRRSKLGLKFSRAESTSLANYIEQSLPAN</sequence>
<dbReference type="InterPro" id="IPR036188">
    <property type="entry name" value="FAD/NAD-bd_sf"/>
</dbReference>
<dbReference type="Gene3D" id="3.50.50.60">
    <property type="entry name" value="FAD/NAD(P)-binding domain"/>
    <property type="match status" value="1"/>
</dbReference>
<keyword evidence="4" id="KW-0274">FAD</keyword>
<evidence type="ECO:0000259" key="7">
    <source>
        <dbReference type="Pfam" id="PF01266"/>
    </source>
</evidence>
<evidence type="ECO:0000256" key="2">
    <source>
        <dbReference type="ARBA" id="ARBA00007330"/>
    </source>
</evidence>
<name>A0A2A4XJV1_9GAMM</name>
<dbReference type="GO" id="GO:0046168">
    <property type="term" value="P:glycerol-3-phosphate catabolic process"/>
    <property type="evidence" value="ECO:0007669"/>
    <property type="project" value="TreeGrafter"/>
</dbReference>
<dbReference type="InterPro" id="IPR006076">
    <property type="entry name" value="FAD-dep_OxRdtase"/>
</dbReference>
<dbReference type="SUPFAM" id="SSF51905">
    <property type="entry name" value="FAD/NAD(P)-binding domain"/>
    <property type="match status" value="1"/>
</dbReference>
<feature type="domain" description="FAD dependent oxidoreductase" evidence="7">
    <location>
        <begin position="3"/>
        <end position="321"/>
    </location>
</feature>
<dbReference type="InterPro" id="IPR000447">
    <property type="entry name" value="G3P_DH_FAD-dep"/>
</dbReference>
<dbReference type="Pfam" id="PF01266">
    <property type="entry name" value="DAO"/>
    <property type="match status" value="1"/>
</dbReference>
<dbReference type="AlphaFoldDB" id="A0A2A4XJV1"/>
<feature type="domain" description="Alpha-glycerophosphate oxidase C-terminal" evidence="8">
    <location>
        <begin position="377"/>
        <end position="471"/>
    </location>
</feature>
<evidence type="ECO:0000256" key="6">
    <source>
        <dbReference type="RuleBase" id="RU361217"/>
    </source>
</evidence>
<comment type="catalytic activity">
    <reaction evidence="6">
        <text>a quinone + sn-glycerol 3-phosphate = dihydroxyacetone phosphate + a quinol</text>
        <dbReference type="Rhea" id="RHEA:18977"/>
        <dbReference type="ChEBI" id="CHEBI:24646"/>
        <dbReference type="ChEBI" id="CHEBI:57597"/>
        <dbReference type="ChEBI" id="CHEBI:57642"/>
        <dbReference type="ChEBI" id="CHEBI:132124"/>
        <dbReference type="EC" id="1.1.5.3"/>
    </reaction>
</comment>
<dbReference type="Gene3D" id="1.10.8.870">
    <property type="entry name" value="Alpha-glycerophosphate oxidase, cap domain"/>
    <property type="match status" value="1"/>
</dbReference>
<evidence type="ECO:0000259" key="8">
    <source>
        <dbReference type="Pfam" id="PF16901"/>
    </source>
</evidence>
<dbReference type="NCBIfam" id="NF008899">
    <property type="entry name" value="PRK12266.1"/>
    <property type="match status" value="1"/>
</dbReference>
<dbReference type="Pfam" id="PF16901">
    <property type="entry name" value="DAO_C"/>
    <property type="match status" value="1"/>
</dbReference>
<dbReference type="InterPro" id="IPR031656">
    <property type="entry name" value="DAO_C"/>
</dbReference>
<dbReference type="PROSITE" id="PS00978">
    <property type="entry name" value="FAD_G3PDH_2"/>
    <property type="match status" value="1"/>
</dbReference>
<organism evidence="9 10">
    <name type="scientific">SAR86 cluster bacterium</name>
    <dbReference type="NCBI Taxonomy" id="2030880"/>
    <lineage>
        <taxon>Bacteria</taxon>
        <taxon>Pseudomonadati</taxon>
        <taxon>Pseudomonadota</taxon>
        <taxon>Gammaproteobacteria</taxon>
        <taxon>SAR86 cluster</taxon>
    </lineage>
</organism>
<evidence type="ECO:0000256" key="5">
    <source>
        <dbReference type="ARBA" id="ARBA00023002"/>
    </source>
</evidence>
<dbReference type="PANTHER" id="PTHR11985:SF15">
    <property type="entry name" value="GLYCEROL-3-PHOSPHATE DEHYDROGENASE, MITOCHONDRIAL"/>
    <property type="match status" value="1"/>
</dbReference>
<protein>
    <recommendedName>
        <fullName evidence="6">Glycerol-3-phosphate dehydrogenase</fullName>
        <ecNumber evidence="6">1.1.5.3</ecNumber>
    </recommendedName>
</protein>
<evidence type="ECO:0000313" key="9">
    <source>
        <dbReference type="EMBL" id="PCI82419.1"/>
    </source>
</evidence>
<dbReference type="PRINTS" id="PR01001">
    <property type="entry name" value="FADG3PDH"/>
</dbReference>
<accession>A0A2A4XJV1</accession>
<keyword evidence="5 6" id="KW-0560">Oxidoreductase</keyword>
<dbReference type="NCBIfam" id="NF009906">
    <property type="entry name" value="PRK13369.1"/>
    <property type="match status" value="1"/>
</dbReference>
<evidence type="ECO:0000256" key="1">
    <source>
        <dbReference type="ARBA" id="ARBA00001974"/>
    </source>
</evidence>
<comment type="similarity">
    <text evidence="2 6">Belongs to the FAD-dependent glycerol-3-phosphate dehydrogenase family.</text>
</comment>
<dbReference type="PANTHER" id="PTHR11985">
    <property type="entry name" value="GLYCEROL-3-PHOSPHATE DEHYDROGENASE"/>
    <property type="match status" value="1"/>
</dbReference>
<comment type="cofactor">
    <cofactor evidence="1 6">
        <name>FAD</name>
        <dbReference type="ChEBI" id="CHEBI:57692"/>
    </cofactor>
</comment>
<dbReference type="GO" id="GO:0009331">
    <property type="term" value="C:glycerol-3-phosphate dehydrogenase (FAD) complex"/>
    <property type="evidence" value="ECO:0007669"/>
    <property type="project" value="UniProtKB-UniRule"/>
</dbReference>
<dbReference type="EMBL" id="NVUL01000001">
    <property type="protein sequence ID" value="PCI82419.1"/>
    <property type="molecule type" value="Genomic_DNA"/>
</dbReference>
<dbReference type="PROSITE" id="PS00977">
    <property type="entry name" value="FAD_G3PDH_1"/>
    <property type="match status" value="1"/>
</dbReference>
<dbReference type="Gene3D" id="3.30.9.10">
    <property type="entry name" value="D-Amino Acid Oxidase, subunit A, domain 2"/>
    <property type="match status" value="1"/>
</dbReference>